<proteinExistence type="predicted"/>
<dbReference type="EMBL" id="JAODUP010000798">
    <property type="protein sequence ID" value="KAK2143938.1"/>
    <property type="molecule type" value="Genomic_DNA"/>
</dbReference>
<protein>
    <submittedName>
        <fullName evidence="2">Uncharacterized protein</fullName>
    </submittedName>
</protein>
<feature type="region of interest" description="Disordered" evidence="1">
    <location>
        <begin position="336"/>
        <end position="389"/>
    </location>
</feature>
<reference evidence="2" key="1">
    <citation type="journal article" date="2023" name="Mol. Biol. Evol.">
        <title>Third-Generation Sequencing Reveals the Adaptive Role of the Epigenome in Three Deep-Sea Polychaetes.</title>
        <authorList>
            <person name="Perez M."/>
            <person name="Aroh O."/>
            <person name="Sun Y."/>
            <person name="Lan Y."/>
            <person name="Juniper S.K."/>
            <person name="Young C.R."/>
            <person name="Angers B."/>
            <person name="Qian P.Y."/>
        </authorList>
    </citation>
    <scope>NUCLEOTIDE SEQUENCE</scope>
    <source>
        <strain evidence="2">P08H-3</strain>
    </source>
</reference>
<accession>A0AAD9J0T8</accession>
<feature type="compositionally biased region" description="Polar residues" evidence="1">
    <location>
        <begin position="50"/>
        <end position="61"/>
    </location>
</feature>
<sequence length="409" mass="46342">MAKQTGRRFAAFNVVTPVNNMADIEPSIEPDYTMATSVETCPPRMEDFATVSNDEGLSSPGSDEFPQKTPDQDHIYNDSGIIFDESSANNTTEIEANGVADDNISDVSDTDPNIYHISRDDGEKLNGYKHDHFEQDQNDSAVIMNGDSILENGDAAIIEEVIEPKKITREKVHVNFADDAEYRIQEPSPPATPTELSSEKETPVVIVTDVERPADEEEAEEVQEEVIMRSEVKHEEAVAEVEDDGVDFVPGIMCEDVDTALQILKTHYRLGSSTLKKSIITWSKWNLQDLIRSPDDFPSWKVEEKKTSDEDDIVVLTDTINRKDEELSKLLQKVLDDERKMNEEKEKQKSPPEPEIIELKAEPTQQAAAPEKPTDEQEEQPGKKKKRNIFQRMMRALRKRFSTNHHRSQ</sequence>
<dbReference type="Proteomes" id="UP001208570">
    <property type="component" value="Unassembled WGS sequence"/>
</dbReference>
<name>A0AAD9J0T8_9ANNE</name>
<organism evidence="2 3">
    <name type="scientific">Paralvinella palmiformis</name>
    <dbReference type="NCBI Taxonomy" id="53620"/>
    <lineage>
        <taxon>Eukaryota</taxon>
        <taxon>Metazoa</taxon>
        <taxon>Spiralia</taxon>
        <taxon>Lophotrochozoa</taxon>
        <taxon>Annelida</taxon>
        <taxon>Polychaeta</taxon>
        <taxon>Sedentaria</taxon>
        <taxon>Canalipalpata</taxon>
        <taxon>Terebellida</taxon>
        <taxon>Terebelliformia</taxon>
        <taxon>Alvinellidae</taxon>
        <taxon>Paralvinella</taxon>
    </lineage>
</organism>
<comment type="caution">
    <text evidence="2">The sequence shown here is derived from an EMBL/GenBank/DDBJ whole genome shotgun (WGS) entry which is preliminary data.</text>
</comment>
<evidence type="ECO:0000256" key="1">
    <source>
        <dbReference type="SAM" id="MobiDB-lite"/>
    </source>
</evidence>
<feature type="compositionally biased region" description="Basic and acidic residues" evidence="1">
    <location>
        <begin position="336"/>
        <end position="361"/>
    </location>
</feature>
<feature type="region of interest" description="Disordered" evidence="1">
    <location>
        <begin position="48"/>
        <end position="67"/>
    </location>
</feature>
<evidence type="ECO:0000313" key="3">
    <source>
        <dbReference type="Proteomes" id="UP001208570"/>
    </source>
</evidence>
<gene>
    <name evidence="2" type="ORF">LSH36_798g00013</name>
</gene>
<dbReference type="AlphaFoldDB" id="A0AAD9J0T8"/>
<keyword evidence="3" id="KW-1185">Reference proteome</keyword>
<evidence type="ECO:0000313" key="2">
    <source>
        <dbReference type="EMBL" id="KAK2143938.1"/>
    </source>
</evidence>